<protein>
    <submittedName>
        <fullName evidence="1">DUF3303 domain-containing protein</fullName>
    </submittedName>
</protein>
<dbReference type="AlphaFoldDB" id="A0A964WYX6"/>
<evidence type="ECO:0000313" key="1">
    <source>
        <dbReference type="EMBL" id="NAY93323.1"/>
    </source>
</evidence>
<gene>
    <name evidence="1" type="ORF">GTQ34_15540</name>
</gene>
<accession>A0A964WYX6</accession>
<dbReference type="EMBL" id="JAAABI010000008">
    <property type="protein sequence ID" value="NAY93323.1"/>
    <property type="molecule type" value="Genomic_DNA"/>
</dbReference>
<sequence length="78" mass="9506">MKKYMIVENFKPDCSSKVYQRHIDKGRMLPDGLYYLHSWLNEDKNVCFQLMETNDEELIAIWTDKWKDLIDFEVYPII</sequence>
<name>A0A964WYX6_9FLAO</name>
<evidence type="ECO:0000313" key="2">
    <source>
        <dbReference type="Proteomes" id="UP000667650"/>
    </source>
</evidence>
<proteinExistence type="predicted"/>
<dbReference type="Proteomes" id="UP000667650">
    <property type="component" value="Unassembled WGS sequence"/>
</dbReference>
<organism evidence="1 2">
    <name type="scientific">Flagellimonas ochracea</name>
    <dbReference type="NCBI Taxonomy" id="2696472"/>
    <lineage>
        <taxon>Bacteria</taxon>
        <taxon>Pseudomonadati</taxon>
        <taxon>Bacteroidota</taxon>
        <taxon>Flavobacteriia</taxon>
        <taxon>Flavobacteriales</taxon>
        <taxon>Flavobacteriaceae</taxon>
        <taxon>Flagellimonas</taxon>
    </lineage>
</organism>
<dbReference type="InterPro" id="IPR021734">
    <property type="entry name" value="DUF3303"/>
</dbReference>
<dbReference type="RefSeq" id="WP_166524729.1">
    <property type="nucleotide sequence ID" value="NZ_JAAABI010000008.1"/>
</dbReference>
<dbReference type="Pfam" id="PF11746">
    <property type="entry name" value="DUF3303"/>
    <property type="match status" value="1"/>
</dbReference>
<keyword evidence="2" id="KW-1185">Reference proteome</keyword>
<comment type="caution">
    <text evidence="1">The sequence shown here is derived from an EMBL/GenBank/DDBJ whole genome shotgun (WGS) entry which is preliminary data.</text>
</comment>
<reference evidence="1" key="1">
    <citation type="submission" date="2020-01" db="EMBL/GenBank/DDBJ databases">
        <title>Muricauda ochracea sp. nov., isolated from a tidal flat of Garorim bay in Korea.</title>
        <authorList>
            <person name="Kim D."/>
            <person name="Yoo Y."/>
            <person name="Kim J.-J."/>
        </authorList>
    </citation>
    <scope>NUCLEOTIDE SEQUENCE</scope>
    <source>
        <strain evidence="1">JGD-17</strain>
    </source>
</reference>